<evidence type="ECO:0000256" key="1">
    <source>
        <dbReference type="SAM" id="MobiDB-lite"/>
    </source>
</evidence>
<organism evidence="2">
    <name type="scientific">freshwater metagenome</name>
    <dbReference type="NCBI Taxonomy" id="449393"/>
    <lineage>
        <taxon>unclassified sequences</taxon>
        <taxon>metagenomes</taxon>
        <taxon>ecological metagenomes</taxon>
    </lineage>
</organism>
<gene>
    <name evidence="2" type="ORF">UFOPK1392_01739</name>
</gene>
<dbReference type="PROSITE" id="PS51257">
    <property type="entry name" value="PROKAR_LIPOPROTEIN"/>
    <property type="match status" value="1"/>
</dbReference>
<sequence>MIDRCRRRGSAIAVVGVLLLLVGAVGGCSSTVPEGSRSSVTTEPGAGAIPDQVLEPGDAGVFVAGAEVNGHGIVLATLDQLPADDRFGTSPVPQVASIGYGVGRNVTTWIRSLDETSVLGGRLLLEVPNATVRGRPAVVAQFEGGRSVAWTEPGDDVSISISISTIDPTVDVVALAESSWSISPDSFRVLRSRTAALAVVARMGGPIDDGTWLLEATVPPSIPVHDFGGPTACAGLSFDSTPAGGGNDDRQLLPPFEICMAVLGIPTLTQVVIAGRGYAFGVVASTAESFRLIADRDPAMPVDLPMEVLRSDSAPDLRWLIVPLPIEAIPCMIVRDSNGTSFSVGDPFEQPLGACDR</sequence>
<accession>A0A6J5YGX5</accession>
<feature type="region of interest" description="Disordered" evidence="1">
    <location>
        <begin position="32"/>
        <end position="51"/>
    </location>
</feature>
<proteinExistence type="predicted"/>
<reference evidence="2" key="1">
    <citation type="submission" date="2020-05" db="EMBL/GenBank/DDBJ databases">
        <authorList>
            <person name="Chiriac C."/>
            <person name="Salcher M."/>
            <person name="Ghai R."/>
            <person name="Kavagutti S V."/>
        </authorList>
    </citation>
    <scope>NUCLEOTIDE SEQUENCE</scope>
</reference>
<dbReference type="AlphaFoldDB" id="A0A6J5YGX5"/>
<protein>
    <submittedName>
        <fullName evidence="2">Unannotated protein</fullName>
    </submittedName>
</protein>
<dbReference type="EMBL" id="CAEMXZ010000090">
    <property type="protein sequence ID" value="CAB4323976.1"/>
    <property type="molecule type" value="Genomic_DNA"/>
</dbReference>
<feature type="compositionally biased region" description="Polar residues" evidence="1">
    <location>
        <begin position="32"/>
        <end position="42"/>
    </location>
</feature>
<name>A0A6J5YGX5_9ZZZZ</name>
<evidence type="ECO:0000313" key="2">
    <source>
        <dbReference type="EMBL" id="CAB4323976.1"/>
    </source>
</evidence>